<evidence type="ECO:0000313" key="12">
    <source>
        <dbReference type="Proteomes" id="UP000790833"/>
    </source>
</evidence>
<dbReference type="Proteomes" id="UP000790833">
    <property type="component" value="Unassembled WGS sequence"/>
</dbReference>
<dbReference type="SUPFAM" id="SSF55811">
    <property type="entry name" value="Nudix"/>
    <property type="match status" value="1"/>
</dbReference>
<dbReference type="GO" id="GO:0019677">
    <property type="term" value="P:NAD+ catabolic process"/>
    <property type="evidence" value="ECO:0007669"/>
    <property type="project" value="TreeGrafter"/>
</dbReference>
<dbReference type="Gene3D" id="3.90.79.10">
    <property type="entry name" value="Nucleoside Triphosphate Pyrophosphohydrolase"/>
    <property type="match status" value="1"/>
</dbReference>
<evidence type="ECO:0000256" key="5">
    <source>
        <dbReference type="ARBA" id="ARBA00022723"/>
    </source>
</evidence>
<reference evidence="11" key="1">
    <citation type="submission" date="2021-03" db="EMBL/GenBank/DDBJ databases">
        <authorList>
            <person name="Palmer J.M."/>
        </authorList>
    </citation>
    <scope>NUCLEOTIDE SEQUENCE</scope>
    <source>
        <strain evidence="11">ARV_011</strain>
    </source>
</reference>
<protein>
    <recommendedName>
        <fullName evidence="4">NAD(+) diphosphatase</fullName>
        <ecNumber evidence="4">3.6.1.22</ecNumber>
    </recommendedName>
</protein>
<keyword evidence="6" id="KW-0378">Hydrolase</keyword>
<dbReference type="InterPro" id="IPR020084">
    <property type="entry name" value="NUDIX_hydrolase_CS"/>
</dbReference>
<dbReference type="GO" id="GO:0005829">
    <property type="term" value="C:cytosol"/>
    <property type="evidence" value="ECO:0007669"/>
    <property type="project" value="TreeGrafter"/>
</dbReference>
<evidence type="ECO:0000256" key="6">
    <source>
        <dbReference type="ARBA" id="ARBA00022801"/>
    </source>
</evidence>
<evidence type="ECO:0000256" key="2">
    <source>
        <dbReference type="ARBA" id="ARBA00001947"/>
    </source>
</evidence>
<dbReference type="OrthoDB" id="10249612at2759"/>
<dbReference type="InterPro" id="IPR050241">
    <property type="entry name" value="NAD-cap_RNA_hydrolase_NudC"/>
</dbReference>
<comment type="similarity">
    <text evidence="3">Belongs to the Nudix hydrolase family. NudC subfamily.</text>
</comment>
<evidence type="ECO:0000256" key="3">
    <source>
        <dbReference type="ARBA" id="ARBA00009595"/>
    </source>
</evidence>
<dbReference type="AlphaFoldDB" id="A0A9P7V9Z7"/>
<dbReference type="Pfam" id="PF00293">
    <property type="entry name" value="NUDIX"/>
    <property type="match status" value="1"/>
</dbReference>
<keyword evidence="5" id="KW-0479">Metal-binding</keyword>
<evidence type="ECO:0000256" key="9">
    <source>
        <dbReference type="ARBA" id="ARBA00023679"/>
    </source>
</evidence>
<keyword evidence="7" id="KW-0460">Magnesium</keyword>
<dbReference type="GO" id="GO:0005777">
    <property type="term" value="C:peroxisome"/>
    <property type="evidence" value="ECO:0007669"/>
    <property type="project" value="TreeGrafter"/>
</dbReference>
<dbReference type="Pfam" id="PF09297">
    <property type="entry name" value="Zn_ribbon_NUD"/>
    <property type="match status" value="1"/>
</dbReference>
<dbReference type="InterPro" id="IPR015376">
    <property type="entry name" value="Znr_NADH_PPase"/>
</dbReference>
<comment type="cofactor">
    <cofactor evidence="1">
        <name>Mg(2+)</name>
        <dbReference type="ChEBI" id="CHEBI:18420"/>
    </cofactor>
</comment>
<evidence type="ECO:0000313" key="11">
    <source>
        <dbReference type="EMBL" id="KAG7194093.1"/>
    </source>
</evidence>
<evidence type="ECO:0000256" key="1">
    <source>
        <dbReference type="ARBA" id="ARBA00001946"/>
    </source>
</evidence>
<dbReference type="InterPro" id="IPR000086">
    <property type="entry name" value="NUDIX_hydrolase_dom"/>
</dbReference>
<dbReference type="InterPro" id="IPR049734">
    <property type="entry name" value="NudC-like_C"/>
</dbReference>
<accession>A0A9P7V9Z7</accession>
<dbReference type="EMBL" id="JAHMUF010000008">
    <property type="protein sequence ID" value="KAG7194093.1"/>
    <property type="molecule type" value="Genomic_DNA"/>
</dbReference>
<dbReference type="CDD" id="cd03429">
    <property type="entry name" value="NUDIX_NADH_pyrophosphatase_Nudt13"/>
    <property type="match status" value="1"/>
</dbReference>
<keyword evidence="8" id="KW-0520">NAD</keyword>
<organism evidence="11 12">
    <name type="scientific">Scheffersomyces spartinae</name>
    <dbReference type="NCBI Taxonomy" id="45513"/>
    <lineage>
        <taxon>Eukaryota</taxon>
        <taxon>Fungi</taxon>
        <taxon>Dikarya</taxon>
        <taxon>Ascomycota</taxon>
        <taxon>Saccharomycotina</taxon>
        <taxon>Pichiomycetes</taxon>
        <taxon>Debaryomycetaceae</taxon>
        <taxon>Scheffersomyces</taxon>
    </lineage>
</organism>
<dbReference type="EC" id="3.6.1.22" evidence="4"/>
<sequence length="434" mass="49447">MSASEYRNQIDTSAYYGAEVLNRVLFLREDVEFISKLIVHSSTRFIFYNQGHPLFNKGAIKGLKLVVLTNGDSQQQQHKGLWSSQIWRSTLDTWISDNRTKDPGLRDNNKPVFLFLGLKDESVGLDLNKVKISEDEERYFDHQGRYQGIPYYGVDVSKLEQLRQLIVNHILESDKQVNEKSLFFTTSRKHVLGMLTPEEAALFSHGKMFIDWLDRNRFCPGCGSKTIPIHGGGKIYCTNEETKQVEDDKGETIDKFVCPVKSVSVSNVSFPRTDAVVIIAIVNKERTKMLLLLHKRYNFAKMYTCTAGFMEPSETVETAAKREIWEETGVVCSEIQMVKTQPWPFPANLMIGCVATVEFNGINEQIHLGHDNELDDARWFDIDYVKKLLEVAGSRDDEELDMLFNPEGLALPAPESLAYQIIKIAVNESKDSKL</sequence>
<dbReference type="GO" id="GO:0046872">
    <property type="term" value="F:metal ion binding"/>
    <property type="evidence" value="ECO:0007669"/>
    <property type="project" value="UniProtKB-KW"/>
</dbReference>
<dbReference type="PROSITE" id="PS51462">
    <property type="entry name" value="NUDIX"/>
    <property type="match status" value="1"/>
</dbReference>
<comment type="cofactor">
    <cofactor evidence="2">
        <name>Zn(2+)</name>
        <dbReference type="ChEBI" id="CHEBI:29105"/>
    </cofactor>
</comment>
<evidence type="ECO:0000256" key="4">
    <source>
        <dbReference type="ARBA" id="ARBA00012381"/>
    </source>
</evidence>
<dbReference type="InterPro" id="IPR015797">
    <property type="entry name" value="NUDIX_hydrolase-like_dom_sf"/>
</dbReference>
<keyword evidence="12" id="KW-1185">Reference proteome</keyword>
<dbReference type="GO" id="GO:0006742">
    <property type="term" value="P:NADP+ catabolic process"/>
    <property type="evidence" value="ECO:0007669"/>
    <property type="project" value="TreeGrafter"/>
</dbReference>
<feature type="domain" description="Nudix hydrolase" evidence="10">
    <location>
        <begin position="271"/>
        <end position="403"/>
    </location>
</feature>
<dbReference type="RefSeq" id="XP_043049640.1">
    <property type="nucleotide sequence ID" value="XM_043195467.1"/>
</dbReference>
<dbReference type="Gene3D" id="3.90.79.20">
    <property type="match status" value="1"/>
</dbReference>
<dbReference type="GO" id="GO:0035529">
    <property type="term" value="F:NADH pyrophosphatase activity"/>
    <property type="evidence" value="ECO:0007669"/>
    <property type="project" value="TreeGrafter"/>
</dbReference>
<evidence type="ECO:0000256" key="7">
    <source>
        <dbReference type="ARBA" id="ARBA00022842"/>
    </source>
</evidence>
<proteinExistence type="inferred from homology"/>
<evidence type="ECO:0000256" key="8">
    <source>
        <dbReference type="ARBA" id="ARBA00023027"/>
    </source>
</evidence>
<dbReference type="PANTHER" id="PTHR42904:SF6">
    <property type="entry name" value="NAD-CAPPED RNA HYDROLASE NUDT12"/>
    <property type="match status" value="1"/>
</dbReference>
<name>A0A9P7V9Z7_9ASCO</name>
<evidence type="ECO:0000259" key="10">
    <source>
        <dbReference type="PROSITE" id="PS51462"/>
    </source>
</evidence>
<comment type="catalytic activity">
    <reaction evidence="9">
        <text>a 5'-end NAD(+)-phospho-ribonucleoside in mRNA + H2O = a 5'-end phospho-adenosine-phospho-ribonucleoside in mRNA + beta-nicotinamide D-ribonucleotide + 2 H(+)</text>
        <dbReference type="Rhea" id="RHEA:60876"/>
        <dbReference type="Rhea" id="RHEA-COMP:15698"/>
        <dbReference type="Rhea" id="RHEA-COMP:15719"/>
        <dbReference type="ChEBI" id="CHEBI:14649"/>
        <dbReference type="ChEBI" id="CHEBI:15377"/>
        <dbReference type="ChEBI" id="CHEBI:15378"/>
        <dbReference type="ChEBI" id="CHEBI:144029"/>
        <dbReference type="ChEBI" id="CHEBI:144051"/>
    </reaction>
    <physiologicalReaction direction="left-to-right" evidence="9">
        <dbReference type="Rhea" id="RHEA:60877"/>
    </physiologicalReaction>
</comment>
<dbReference type="PANTHER" id="PTHR42904">
    <property type="entry name" value="NUDIX HYDROLASE, NUDC SUBFAMILY"/>
    <property type="match status" value="1"/>
</dbReference>
<comment type="caution">
    <text evidence="11">The sequence shown here is derived from an EMBL/GenBank/DDBJ whole genome shotgun (WGS) entry which is preliminary data.</text>
</comment>
<dbReference type="PROSITE" id="PS00893">
    <property type="entry name" value="NUDIX_BOX"/>
    <property type="match status" value="1"/>
</dbReference>
<dbReference type="GeneID" id="66118175"/>
<gene>
    <name evidence="11" type="primary">NPY1</name>
    <name evidence="11" type="ORF">KQ657_004801</name>
</gene>